<reference evidence="1" key="1">
    <citation type="submission" date="2020-05" db="EMBL/GenBank/DDBJ databases">
        <title>Large-scale comparative analyses of tick genomes elucidate their genetic diversity and vector capacities.</title>
        <authorList>
            <person name="Jia N."/>
            <person name="Wang J."/>
            <person name="Shi W."/>
            <person name="Du L."/>
            <person name="Sun Y."/>
            <person name="Zhan W."/>
            <person name="Jiang J."/>
            <person name="Wang Q."/>
            <person name="Zhang B."/>
            <person name="Ji P."/>
            <person name="Sakyi L.B."/>
            <person name="Cui X."/>
            <person name="Yuan T."/>
            <person name="Jiang B."/>
            <person name="Yang W."/>
            <person name="Lam T.T.-Y."/>
            <person name="Chang Q."/>
            <person name="Ding S."/>
            <person name="Wang X."/>
            <person name="Zhu J."/>
            <person name="Ruan X."/>
            <person name="Zhao L."/>
            <person name="Wei J."/>
            <person name="Que T."/>
            <person name="Du C."/>
            <person name="Cheng J."/>
            <person name="Dai P."/>
            <person name="Han X."/>
            <person name="Huang E."/>
            <person name="Gao Y."/>
            <person name="Liu J."/>
            <person name="Shao H."/>
            <person name="Ye R."/>
            <person name="Li L."/>
            <person name="Wei W."/>
            <person name="Wang X."/>
            <person name="Wang C."/>
            <person name="Yang T."/>
            <person name="Huo Q."/>
            <person name="Li W."/>
            <person name="Guo W."/>
            <person name="Chen H."/>
            <person name="Zhou L."/>
            <person name="Ni X."/>
            <person name="Tian J."/>
            <person name="Zhou Y."/>
            <person name="Sheng Y."/>
            <person name="Liu T."/>
            <person name="Pan Y."/>
            <person name="Xia L."/>
            <person name="Li J."/>
            <person name="Zhao F."/>
            <person name="Cao W."/>
        </authorList>
    </citation>
    <scope>NUCLEOTIDE SEQUENCE</scope>
    <source>
        <strain evidence="1">Dsil-2018</strain>
    </source>
</reference>
<organism evidence="1 2">
    <name type="scientific">Dermacentor silvarum</name>
    <name type="common">Tick</name>
    <dbReference type="NCBI Taxonomy" id="543639"/>
    <lineage>
        <taxon>Eukaryota</taxon>
        <taxon>Metazoa</taxon>
        <taxon>Ecdysozoa</taxon>
        <taxon>Arthropoda</taxon>
        <taxon>Chelicerata</taxon>
        <taxon>Arachnida</taxon>
        <taxon>Acari</taxon>
        <taxon>Parasitiformes</taxon>
        <taxon>Ixodida</taxon>
        <taxon>Ixodoidea</taxon>
        <taxon>Ixodidae</taxon>
        <taxon>Rhipicephalinae</taxon>
        <taxon>Dermacentor</taxon>
    </lineage>
</organism>
<name>A0ACB8E0H7_DERSI</name>
<accession>A0ACB8E0H7</accession>
<comment type="caution">
    <text evidence="1">The sequence shown here is derived from an EMBL/GenBank/DDBJ whole genome shotgun (WGS) entry which is preliminary data.</text>
</comment>
<evidence type="ECO:0000313" key="2">
    <source>
        <dbReference type="Proteomes" id="UP000821865"/>
    </source>
</evidence>
<gene>
    <name evidence="1" type="ORF">HPB49_013046</name>
</gene>
<keyword evidence="2" id="KW-1185">Reference proteome</keyword>
<evidence type="ECO:0000313" key="1">
    <source>
        <dbReference type="EMBL" id="KAH7980101.1"/>
    </source>
</evidence>
<proteinExistence type="predicted"/>
<protein>
    <submittedName>
        <fullName evidence="1">Uncharacterized protein</fullName>
    </submittedName>
</protein>
<dbReference type="Proteomes" id="UP000821865">
    <property type="component" value="Chromosome 1"/>
</dbReference>
<dbReference type="EMBL" id="CM023470">
    <property type="protein sequence ID" value="KAH7980101.1"/>
    <property type="molecule type" value="Genomic_DNA"/>
</dbReference>
<sequence>MAVPDEPSHPGVAGASLSSEVQHCYQRPSHFPPPPSALMPFAQEKRRSVAAMNAKENNQRISSRLAKLRCPLRAADKETLQRKVAEVVAVHRRMYPDYTHHPREAHRRKEQRERIVKQVTSKLKNDSSWNKEQQPTTCTVAARGRGGLKFQQQLHPPPMPPPPRSTHSAVSGAARVSASGSGQGTVACMPTATVPATTKDPEEQMVPVKVTALRAFAEFSKRQSKHFHNYAELTLINIFRTLKQPERQRRKGVRWPPRTRTKTTGALCSRLAKLWLPLRAADKEPFQRKVAEAVTSHRSKYSDYAHNPREASRCMEQERIAKQVTSKLKNGSSWDKEQQPRTSTVAAHGRGSPEFQQQLHPPPLPPTPRSKHRGTINASPDGASGAGQKTVACMPTAPVPATTKDLEGHVVPVKAAALRPLAELLKR</sequence>